<reference evidence="6 7" key="2">
    <citation type="journal article" date="2019" name="G3 (Bethesda)">
        <title>Hybrid Assembly of the Genome of the Entomopathogenic Nematode Steinernema carpocapsae Identifies the X-Chromosome.</title>
        <authorList>
            <person name="Serra L."/>
            <person name="Macchietto M."/>
            <person name="Macias-Munoz A."/>
            <person name="McGill C.J."/>
            <person name="Rodriguez I.M."/>
            <person name="Rodriguez B."/>
            <person name="Murad R."/>
            <person name="Mortazavi A."/>
        </authorList>
    </citation>
    <scope>NUCLEOTIDE SEQUENCE [LARGE SCALE GENOMIC DNA]</scope>
    <source>
        <strain evidence="6 7">ALL</strain>
    </source>
</reference>
<dbReference type="Gene3D" id="3.40.50.1820">
    <property type="entry name" value="alpha/beta hydrolase"/>
    <property type="match status" value="1"/>
</dbReference>
<evidence type="ECO:0000313" key="6">
    <source>
        <dbReference type="EMBL" id="TMS35382.1"/>
    </source>
</evidence>
<dbReference type="PANTHER" id="PTHR11559">
    <property type="entry name" value="CARBOXYLESTERASE"/>
    <property type="match status" value="1"/>
</dbReference>
<dbReference type="Pfam" id="PF00135">
    <property type="entry name" value="COesterase"/>
    <property type="match status" value="1"/>
</dbReference>
<evidence type="ECO:0000256" key="4">
    <source>
        <dbReference type="RuleBase" id="RU361235"/>
    </source>
</evidence>
<dbReference type="InterPro" id="IPR019819">
    <property type="entry name" value="Carboxylesterase_B_CS"/>
</dbReference>
<dbReference type="EMBL" id="AZBU02000001">
    <property type="protein sequence ID" value="TMS35382.1"/>
    <property type="molecule type" value="Genomic_DNA"/>
</dbReference>
<dbReference type="InterPro" id="IPR050309">
    <property type="entry name" value="Type-B_Carboxylest/Lipase"/>
</dbReference>
<accession>A0A4U8UQJ8</accession>
<dbReference type="GO" id="GO:0052689">
    <property type="term" value="F:carboxylic ester hydrolase activity"/>
    <property type="evidence" value="ECO:0007669"/>
    <property type="project" value="UniProtKB-KW"/>
</dbReference>
<dbReference type="OrthoDB" id="5842897at2759"/>
<proteinExistence type="inferred from homology"/>
<organism evidence="6 7">
    <name type="scientific">Steinernema carpocapsae</name>
    <name type="common">Entomopathogenic nematode</name>
    <dbReference type="NCBI Taxonomy" id="34508"/>
    <lineage>
        <taxon>Eukaryota</taxon>
        <taxon>Metazoa</taxon>
        <taxon>Ecdysozoa</taxon>
        <taxon>Nematoda</taxon>
        <taxon>Chromadorea</taxon>
        <taxon>Rhabditida</taxon>
        <taxon>Tylenchina</taxon>
        <taxon>Panagrolaimomorpha</taxon>
        <taxon>Strongyloidoidea</taxon>
        <taxon>Steinernematidae</taxon>
        <taxon>Steinernema</taxon>
    </lineage>
</organism>
<keyword evidence="3 4" id="KW-0378">Hydrolase</keyword>
<reference evidence="6 7" key="1">
    <citation type="journal article" date="2015" name="Genome Biol.">
        <title>Comparative genomics of Steinernema reveals deeply conserved gene regulatory networks.</title>
        <authorList>
            <person name="Dillman A.R."/>
            <person name="Macchietto M."/>
            <person name="Porter C.F."/>
            <person name="Rogers A."/>
            <person name="Williams B."/>
            <person name="Antoshechkin I."/>
            <person name="Lee M.M."/>
            <person name="Goodwin Z."/>
            <person name="Lu X."/>
            <person name="Lewis E.E."/>
            <person name="Goodrich-Blair H."/>
            <person name="Stock S.P."/>
            <person name="Adams B.J."/>
            <person name="Sternberg P.W."/>
            <person name="Mortazavi A."/>
        </authorList>
    </citation>
    <scope>NUCLEOTIDE SEQUENCE [LARGE SCALE GENOMIC DNA]</scope>
    <source>
        <strain evidence="6 7">ALL</strain>
    </source>
</reference>
<dbReference type="AlphaFoldDB" id="A0A4U8UQJ8"/>
<dbReference type="InterPro" id="IPR019826">
    <property type="entry name" value="Carboxylesterase_B_AS"/>
</dbReference>
<gene>
    <name evidence="6" type="ORF">L596_002796</name>
</gene>
<sequence length="461" mass="52689">MGEDCLYLNIFSPNVSSTYKYPVMLWIHGGGMKNGYTGQYGIKGAVRNLVSRGVVVVSIQYRIGTLGFFTTFTDDFPANLGMLDQVEALHFIQEEIANFGGDPYRVTIFGQSAGGASVSAHLYSPLSQGLFQQGIMESGTILTCFDGSLGFSNLTQQRAQAHCNFTDFESGDFTELKSCMMNLDYHVWLEDELANVLGWKITEDKNFMPEVPRIQQAKRPNIPVLIGSNKDEWAFFEMAMSKLISFEMYSRSFLEFQFELMASFLAQHEIEILHLLENVYTPVGTKDDDWLAWVKIVNDIFTSAGFTGFISRDIDWYVRNNNTNVFSYEYTRSSLLNEKTHIPGWHPVFHCAELSFIWMMEEEWEAARRSGTMTQQDIDMANWFGETWTNFAKFGMPTLDGSWKAATTENPKQYLEINVERIMRDTYRPTDRVVWNHVIPSLVGNWPPERNGLNMSLPTSE</sequence>
<name>A0A4U8UQJ8_STECR</name>
<evidence type="ECO:0000313" key="7">
    <source>
        <dbReference type="Proteomes" id="UP000298663"/>
    </source>
</evidence>
<feature type="domain" description="Carboxylesterase type B" evidence="5">
    <location>
        <begin position="2"/>
        <end position="431"/>
    </location>
</feature>
<dbReference type="PROSITE" id="PS00122">
    <property type="entry name" value="CARBOXYLESTERASE_B_1"/>
    <property type="match status" value="1"/>
</dbReference>
<dbReference type="Proteomes" id="UP000298663">
    <property type="component" value="Unassembled WGS sequence"/>
</dbReference>
<dbReference type="SUPFAM" id="SSF53474">
    <property type="entry name" value="alpha/beta-Hydrolases"/>
    <property type="match status" value="1"/>
</dbReference>
<dbReference type="EC" id="3.1.1.-" evidence="4"/>
<comment type="similarity">
    <text evidence="1 4">Belongs to the type-B carboxylesterase/lipase family.</text>
</comment>
<keyword evidence="7" id="KW-1185">Reference proteome</keyword>
<dbReference type="PROSITE" id="PS00941">
    <property type="entry name" value="CARBOXYLESTERASE_B_2"/>
    <property type="match status" value="1"/>
</dbReference>
<evidence type="ECO:0000256" key="1">
    <source>
        <dbReference type="ARBA" id="ARBA00005964"/>
    </source>
</evidence>
<comment type="caution">
    <text evidence="6">The sequence shown here is derived from an EMBL/GenBank/DDBJ whole genome shotgun (WGS) entry which is preliminary data.</text>
</comment>
<evidence type="ECO:0000256" key="2">
    <source>
        <dbReference type="ARBA" id="ARBA00022487"/>
    </source>
</evidence>
<evidence type="ECO:0000256" key="3">
    <source>
        <dbReference type="ARBA" id="ARBA00022801"/>
    </source>
</evidence>
<keyword evidence="2" id="KW-0719">Serine esterase</keyword>
<evidence type="ECO:0000259" key="5">
    <source>
        <dbReference type="Pfam" id="PF00135"/>
    </source>
</evidence>
<dbReference type="InterPro" id="IPR029058">
    <property type="entry name" value="AB_hydrolase_fold"/>
</dbReference>
<dbReference type="InterPro" id="IPR002018">
    <property type="entry name" value="CarbesteraseB"/>
</dbReference>
<protein>
    <recommendedName>
        <fullName evidence="4">Carboxylic ester hydrolase</fullName>
        <ecNumber evidence="4">3.1.1.-</ecNumber>
    </recommendedName>
</protein>